<proteinExistence type="predicted"/>
<evidence type="ECO:0000313" key="3">
    <source>
        <dbReference type="Proteomes" id="UP000649573"/>
    </source>
</evidence>
<evidence type="ECO:0000313" key="2">
    <source>
        <dbReference type="EMBL" id="GGU22018.1"/>
    </source>
</evidence>
<dbReference type="NCBIfam" id="TIGR01976">
    <property type="entry name" value="am_tr_V_VC1184"/>
    <property type="match status" value="1"/>
</dbReference>
<dbReference type="Pfam" id="PF00266">
    <property type="entry name" value="Aminotran_5"/>
    <property type="match status" value="1"/>
</dbReference>
<dbReference type="InterPro" id="IPR000192">
    <property type="entry name" value="Aminotrans_V_dom"/>
</dbReference>
<dbReference type="PANTHER" id="PTHR43586:SF21">
    <property type="entry name" value="PYRIDOXAL PHOSPHATE (PLP)-DEPENDENT ASPARTATE AMINOTRANSFERASE SUPERFAMILY"/>
    <property type="match status" value="1"/>
</dbReference>
<accession>A0ABQ2UF94</accession>
<keyword evidence="3" id="KW-1185">Reference proteome</keyword>
<dbReference type="Gene3D" id="3.90.1150.10">
    <property type="entry name" value="Aspartate Aminotransferase, domain 1"/>
    <property type="match status" value="1"/>
</dbReference>
<dbReference type="InterPro" id="IPR015424">
    <property type="entry name" value="PyrdxlP-dep_Trfase"/>
</dbReference>
<comment type="caution">
    <text evidence="2">The sequence shown here is derived from an EMBL/GenBank/DDBJ whole genome shotgun (WGS) entry which is preliminary data.</text>
</comment>
<dbReference type="EMBL" id="BMRE01000002">
    <property type="protein sequence ID" value="GGU22018.1"/>
    <property type="molecule type" value="Genomic_DNA"/>
</dbReference>
<dbReference type="Gene3D" id="3.40.640.10">
    <property type="entry name" value="Type I PLP-dependent aspartate aminotransferase-like (Major domain)"/>
    <property type="match status" value="1"/>
</dbReference>
<dbReference type="Proteomes" id="UP000649573">
    <property type="component" value="Unassembled WGS sequence"/>
</dbReference>
<organism evidence="2 3">
    <name type="scientific">Lentzea flava</name>
    <dbReference type="NCBI Taxonomy" id="103732"/>
    <lineage>
        <taxon>Bacteria</taxon>
        <taxon>Bacillati</taxon>
        <taxon>Actinomycetota</taxon>
        <taxon>Actinomycetes</taxon>
        <taxon>Pseudonocardiales</taxon>
        <taxon>Pseudonocardiaceae</taxon>
        <taxon>Lentzea</taxon>
    </lineage>
</organism>
<evidence type="ECO:0000259" key="1">
    <source>
        <dbReference type="Pfam" id="PF00266"/>
    </source>
</evidence>
<dbReference type="SUPFAM" id="SSF53383">
    <property type="entry name" value="PLP-dependent transferases"/>
    <property type="match status" value="1"/>
</dbReference>
<feature type="domain" description="Aminotransferase class V" evidence="1">
    <location>
        <begin position="51"/>
        <end position="422"/>
    </location>
</feature>
<dbReference type="InterPro" id="IPR015421">
    <property type="entry name" value="PyrdxlP-dep_Trfase_major"/>
</dbReference>
<sequence length="430" mass="44770">MVSILAFSGERRLSGWGLADTVFAFIRTVCGMAFDVARVRGLFPALGDGWVHLDAPAGMQVPEQVATAVSTALRAPVSGPGGIFPASQRAEAIVDAARRAVADLVGGDPAGVVLGPSSAVLLQRLADAMTDDWFMGDEVLVSRLDHPANIAPWLRATQRTGSAVKWAEIDIETCELPSWQYDDLVTDRTKLIAITAASGVVGTRPDLGKISAVARAHGSLMVVDASSAAPFVPLDIVGMGADVVALSAGQWGGPPVGALVFRDPSVLERLPSCSVDPAARGPERLELGPHAYPMLAGLVASVEYLADLDDAATGTRRERLVTSLGSVKAYQAGLLANLINELRSLRHVMVIGDAMRRVPALAFTIAGVKAEDGVEHLASRGVCAFADPGQHGVFSVLGVGEVGGAIRVGLAHYTNAVEVDDLVRAVAELG</sequence>
<dbReference type="InterPro" id="IPR015422">
    <property type="entry name" value="PyrdxlP-dep_Trfase_small"/>
</dbReference>
<gene>
    <name evidence="2" type="ORF">GCM10010178_12900</name>
</gene>
<dbReference type="PANTHER" id="PTHR43586">
    <property type="entry name" value="CYSTEINE DESULFURASE"/>
    <property type="match status" value="1"/>
</dbReference>
<reference evidence="3" key="1">
    <citation type="journal article" date="2019" name="Int. J. Syst. Evol. Microbiol.">
        <title>The Global Catalogue of Microorganisms (GCM) 10K type strain sequencing project: providing services to taxonomists for standard genome sequencing and annotation.</title>
        <authorList>
            <consortium name="The Broad Institute Genomics Platform"/>
            <consortium name="The Broad Institute Genome Sequencing Center for Infectious Disease"/>
            <person name="Wu L."/>
            <person name="Ma J."/>
        </authorList>
    </citation>
    <scope>NUCLEOTIDE SEQUENCE [LARGE SCALE GENOMIC DNA]</scope>
    <source>
        <strain evidence="3">JCM 3296</strain>
    </source>
</reference>
<dbReference type="InterPro" id="IPR011340">
    <property type="entry name" value="Cys_dSase-rel"/>
</dbReference>
<name>A0ABQ2UF94_9PSEU</name>
<protein>
    <submittedName>
        <fullName evidence="2">Cysteine desulfurase-like protein</fullName>
    </submittedName>
</protein>